<keyword evidence="4" id="KW-1185">Reference proteome</keyword>
<dbReference type="eggNOG" id="ENOG502T69W">
    <property type="taxonomic scope" value="Eukaryota"/>
</dbReference>
<dbReference type="RefSeq" id="XP_006963876.1">
    <property type="nucleotide sequence ID" value="XM_006963814.1"/>
</dbReference>
<feature type="region of interest" description="Disordered" evidence="1">
    <location>
        <begin position="113"/>
        <end position="136"/>
    </location>
</feature>
<organism evidence="4">
    <name type="scientific">Hypocrea jecorina (strain QM6a)</name>
    <name type="common">Trichoderma reesei</name>
    <dbReference type="NCBI Taxonomy" id="431241"/>
    <lineage>
        <taxon>Eukaryota</taxon>
        <taxon>Fungi</taxon>
        <taxon>Dikarya</taxon>
        <taxon>Ascomycota</taxon>
        <taxon>Pezizomycotina</taxon>
        <taxon>Sordariomycetes</taxon>
        <taxon>Hypocreomycetidae</taxon>
        <taxon>Hypocreales</taxon>
        <taxon>Hypocreaceae</taxon>
        <taxon>Trichoderma</taxon>
    </lineage>
</organism>
<dbReference type="Pfam" id="PF10544">
    <property type="entry name" value="T5orf172"/>
    <property type="match status" value="1"/>
</dbReference>
<feature type="compositionally biased region" description="Basic and acidic residues" evidence="1">
    <location>
        <begin position="606"/>
        <end position="635"/>
    </location>
</feature>
<dbReference type="InterPro" id="IPR018306">
    <property type="entry name" value="Phage_T5_Orf172_DNA-bd"/>
</dbReference>
<evidence type="ECO:0000313" key="4">
    <source>
        <dbReference type="Proteomes" id="UP000008984"/>
    </source>
</evidence>
<name>G0RER6_HYPJQ</name>
<dbReference type="SMART" id="SM00974">
    <property type="entry name" value="T5orf172"/>
    <property type="match status" value="1"/>
</dbReference>
<evidence type="ECO:0000256" key="1">
    <source>
        <dbReference type="SAM" id="MobiDB-lite"/>
    </source>
</evidence>
<accession>G0RER6</accession>
<evidence type="ECO:0000313" key="3">
    <source>
        <dbReference type="EMBL" id="EGR50389.1"/>
    </source>
</evidence>
<dbReference type="EMBL" id="GL985060">
    <property type="protein sequence ID" value="EGR50389.1"/>
    <property type="molecule type" value="Genomic_DNA"/>
</dbReference>
<protein>
    <submittedName>
        <fullName evidence="3">Predicted protein</fullName>
    </submittedName>
</protein>
<proteinExistence type="predicted"/>
<feature type="domain" description="Bacteriophage T5 Orf172 DNA-binding" evidence="2">
    <location>
        <begin position="354"/>
        <end position="442"/>
    </location>
</feature>
<reference evidence="3 4" key="1">
    <citation type="journal article" date="2008" name="Nat. Biotechnol.">
        <title>Genome sequencing and analysis of the biomass-degrading fungus Trichoderma reesei (syn. Hypocrea jecorina).</title>
        <authorList>
            <person name="Martinez D."/>
            <person name="Berka R.M."/>
            <person name="Henrissat B."/>
            <person name="Saloheimo M."/>
            <person name="Arvas M."/>
            <person name="Baker S.E."/>
            <person name="Chapman J."/>
            <person name="Chertkov O."/>
            <person name="Coutinho P.M."/>
            <person name="Cullen D."/>
            <person name="Danchin E.G."/>
            <person name="Grigoriev I.V."/>
            <person name="Harris P."/>
            <person name="Jackson M."/>
            <person name="Kubicek C.P."/>
            <person name="Han C.S."/>
            <person name="Ho I."/>
            <person name="Larrondo L.F."/>
            <person name="de Leon A.L."/>
            <person name="Magnuson J.K."/>
            <person name="Merino S."/>
            <person name="Misra M."/>
            <person name="Nelson B."/>
            <person name="Putnam N."/>
            <person name="Robbertse B."/>
            <person name="Salamov A.A."/>
            <person name="Schmoll M."/>
            <person name="Terry A."/>
            <person name="Thayer N."/>
            <person name="Westerholm-Parvinen A."/>
            <person name="Schoch C.L."/>
            <person name="Yao J."/>
            <person name="Barabote R."/>
            <person name="Nelson M.A."/>
            <person name="Detter C."/>
            <person name="Bruce D."/>
            <person name="Kuske C.R."/>
            <person name="Xie G."/>
            <person name="Richardson P."/>
            <person name="Rokhsar D.S."/>
            <person name="Lucas S.M."/>
            <person name="Rubin E.M."/>
            <person name="Dunn-Coleman N."/>
            <person name="Ward M."/>
            <person name="Brettin T.S."/>
        </authorList>
    </citation>
    <scope>NUCLEOTIDE SEQUENCE [LARGE SCALE GENOMIC DNA]</scope>
    <source>
        <strain evidence="3 4">QM6a</strain>
    </source>
</reference>
<feature type="region of interest" description="Disordered" evidence="1">
    <location>
        <begin position="573"/>
        <end position="635"/>
    </location>
</feature>
<dbReference type="HOGENOM" id="CLU_469332_0_0_1"/>
<dbReference type="GeneID" id="18481048"/>
<evidence type="ECO:0000259" key="2">
    <source>
        <dbReference type="SMART" id="SM00974"/>
    </source>
</evidence>
<dbReference type="AlphaFoldDB" id="G0RER6"/>
<dbReference type="KEGG" id="tre:TRIREDRAFT_105465"/>
<dbReference type="VEuPathDB" id="FungiDB:TRIREDRAFT_105465"/>
<feature type="compositionally biased region" description="Basic residues" evidence="1">
    <location>
        <begin position="120"/>
        <end position="129"/>
    </location>
</feature>
<dbReference type="OrthoDB" id="4719713at2759"/>
<dbReference type="Proteomes" id="UP000008984">
    <property type="component" value="Unassembled WGS sequence"/>
</dbReference>
<sequence>MTPRAATQNPVFAALTEIQRYTDVSPDPQDSDFSTCRAMRRDGGRCRNPPCTQYERWQIPSLLSEFRDMTECPDTDSFYSKMETFVTYTHCKRWHRPNACYAFTEWKRERIASRSNARQRPARVARPRPRPTPAVQQTNAPVIQPITAAALQMLPSTPRILVPSSASATSDDGSSFNESVAETRSLASNTTFMSSPHHTPLRNGTTPVLEILDIVEEVTAVEQAVPVTRVAGQGRSRQTAVAVQEAPVVQVESGRSGQSSVTTRIPVGDEAPRQDISRNNDERMQDLVLAPGMSDPVSQSDGDTTEDTVIKALGITGLHRNGSVRDHSPVFQIISSHPTPEKMREGVVYILEHNENPSLFKIGWSSKSAKERLHQPNNCYGTNTKVIYETKRFAGAPHAERISQIILRHANICVIECAQCKGGHREWFAASRETVRETVMSVEEFVQMPAYTLQDGEYKLSQEAYDRVVKQMCNFSVLKLGELIRGPKEIVEEEESTLPDVATTEAISTALPQISDIPAEMASYDSDNEREEMQQVEETLISPCSDSIKPQKELSAGTKLARKMKRLLSAGDSAKRYFLRPREPKTQTSDGPKRAFGSAISGLKGKAREAGTKARQEAREFRRDFKEELRRKSEE</sequence>
<gene>
    <name evidence="3" type="ORF">TRIREDRAFT_105465</name>
</gene>